<comment type="caution">
    <text evidence="7">The sequence shown here is derived from an EMBL/GenBank/DDBJ whole genome shotgun (WGS) entry which is preliminary data.</text>
</comment>
<keyword evidence="8" id="KW-1185">Reference proteome</keyword>
<keyword evidence="6" id="KW-0460">Magnesium</keyword>
<evidence type="ECO:0000313" key="7">
    <source>
        <dbReference type="EMBL" id="MFG6447996.1"/>
    </source>
</evidence>
<keyword evidence="5" id="KW-0378">Hydrolase</keyword>
<dbReference type="NCBIfam" id="TIGR01670">
    <property type="entry name" value="KdsC-phosphatas"/>
    <property type="match status" value="1"/>
</dbReference>
<dbReference type="InterPro" id="IPR050793">
    <property type="entry name" value="CMP-NeuNAc_synthase"/>
</dbReference>
<dbReference type="SFLD" id="SFLDG01136">
    <property type="entry name" value="C1.6:_Phosphoserine_Phosphatas"/>
    <property type="match status" value="1"/>
</dbReference>
<gene>
    <name evidence="7" type="ORF">ACG0Z6_07005</name>
</gene>
<dbReference type="InterPro" id="IPR023214">
    <property type="entry name" value="HAD_sf"/>
</dbReference>
<dbReference type="SFLD" id="SFLDG01138">
    <property type="entry name" value="C1.6.2:_Deoxy-d-mannose-octulo"/>
    <property type="match status" value="1"/>
</dbReference>
<name>A0ABW7FUI7_9BURK</name>
<evidence type="ECO:0000256" key="5">
    <source>
        <dbReference type="ARBA" id="ARBA00022801"/>
    </source>
</evidence>
<dbReference type="SUPFAM" id="SSF56784">
    <property type="entry name" value="HAD-like"/>
    <property type="match status" value="1"/>
</dbReference>
<dbReference type="Proteomes" id="UP001606099">
    <property type="component" value="Unassembled WGS sequence"/>
</dbReference>
<sequence>MSLRPALQFAPELLLRAQGAALGLKAAIFDVDGVLTDGRIYIGESGENFKAFSTLDGHGLKLLAEGGITPIIITGRDSPAVRRRVADLGLRHAAYGARDKLAAAAPLLAELKLQWQELAVMGDDWPDLPLMTRAAFACAPAQAHAEVRAIAHHITTAPGGHGAARELCDLLLMANGQYQRLLHSHMVTLDGGTAG</sequence>
<dbReference type="PANTHER" id="PTHR21485">
    <property type="entry name" value="HAD SUPERFAMILY MEMBERS CMAS AND KDSC"/>
    <property type="match status" value="1"/>
</dbReference>
<dbReference type="Pfam" id="PF08282">
    <property type="entry name" value="Hydrolase_3"/>
    <property type="match status" value="1"/>
</dbReference>
<comment type="similarity">
    <text evidence="2">Belongs to the KdsC family.</text>
</comment>
<accession>A0ABW7FUI7</accession>
<proteinExistence type="inferred from homology"/>
<dbReference type="InterPro" id="IPR010023">
    <property type="entry name" value="KdsC_fam"/>
</dbReference>
<dbReference type="EMBL" id="JBIGHZ010000002">
    <property type="protein sequence ID" value="MFG6447996.1"/>
    <property type="molecule type" value="Genomic_DNA"/>
</dbReference>
<comment type="cofactor">
    <cofactor evidence="1">
        <name>Mg(2+)</name>
        <dbReference type="ChEBI" id="CHEBI:18420"/>
    </cofactor>
</comment>
<comment type="subunit">
    <text evidence="3">Homotetramer.</text>
</comment>
<keyword evidence="4" id="KW-0479">Metal-binding</keyword>
<dbReference type="RefSeq" id="WP_394459864.1">
    <property type="nucleotide sequence ID" value="NZ_JBIGHZ010000002.1"/>
</dbReference>
<dbReference type="InterPro" id="IPR036412">
    <property type="entry name" value="HAD-like_sf"/>
</dbReference>
<dbReference type="Gene3D" id="3.40.50.1000">
    <property type="entry name" value="HAD superfamily/HAD-like"/>
    <property type="match status" value="1"/>
</dbReference>
<organism evidence="7 8">
    <name type="scientific">Roseateles rivi</name>
    <dbReference type="NCBI Taxonomy" id="3299028"/>
    <lineage>
        <taxon>Bacteria</taxon>
        <taxon>Pseudomonadati</taxon>
        <taxon>Pseudomonadota</taxon>
        <taxon>Betaproteobacteria</taxon>
        <taxon>Burkholderiales</taxon>
        <taxon>Sphaerotilaceae</taxon>
        <taxon>Roseateles</taxon>
    </lineage>
</organism>
<evidence type="ECO:0000256" key="3">
    <source>
        <dbReference type="ARBA" id="ARBA00011881"/>
    </source>
</evidence>
<evidence type="ECO:0000256" key="4">
    <source>
        <dbReference type="ARBA" id="ARBA00022723"/>
    </source>
</evidence>
<dbReference type="PANTHER" id="PTHR21485:SF3">
    <property type="entry name" value="N-ACYLNEURAMINATE CYTIDYLYLTRANSFERASE"/>
    <property type="match status" value="1"/>
</dbReference>
<dbReference type="PIRSF" id="PIRSF006118">
    <property type="entry name" value="KDO8-P_Ptase"/>
    <property type="match status" value="1"/>
</dbReference>
<reference evidence="7 8" key="1">
    <citation type="submission" date="2024-08" db="EMBL/GenBank/DDBJ databases">
        <authorList>
            <person name="Lu H."/>
        </authorList>
    </citation>
    <scope>NUCLEOTIDE SEQUENCE [LARGE SCALE GENOMIC DNA]</scope>
    <source>
        <strain evidence="7 8">BYS180W</strain>
    </source>
</reference>
<protein>
    <submittedName>
        <fullName evidence="7">KdsC family phosphatase</fullName>
    </submittedName>
</protein>
<dbReference type="SFLD" id="SFLDS00003">
    <property type="entry name" value="Haloacid_Dehalogenase"/>
    <property type="match status" value="1"/>
</dbReference>
<evidence type="ECO:0000256" key="2">
    <source>
        <dbReference type="ARBA" id="ARBA00005893"/>
    </source>
</evidence>
<evidence type="ECO:0000256" key="1">
    <source>
        <dbReference type="ARBA" id="ARBA00001946"/>
    </source>
</evidence>
<evidence type="ECO:0000256" key="6">
    <source>
        <dbReference type="ARBA" id="ARBA00022842"/>
    </source>
</evidence>
<evidence type="ECO:0000313" key="8">
    <source>
        <dbReference type="Proteomes" id="UP001606099"/>
    </source>
</evidence>